<gene>
    <name evidence="2" type="ORF">NECAME_03979</name>
</gene>
<feature type="region of interest" description="Disordered" evidence="1">
    <location>
        <begin position="273"/>
        <end position="393"/>
    </location>
</feature>
<feature type="region of interest" description="Disordered" evidence="1">
    <location>
        <begin position="1"/>
        <end position="42"/>
    </location>
</feature>
<dbReference type="EMBL" id="KI660355">
    <property type="protein sequence ID" value="ETN74493.1"/>
    <property type="molecule type" value="Genomic_DNA"/>
</dbReference>
<feature type="compositionally biased region" description="Basic and acidic residues" evidence="1">
    <location>
        <begin position="166"/>
        <end position="179"/>
    </location>
</feature>
<feature type="compositionally biased region" description="Polar residues" evidence="1">
    <location>
        <begin position="184"/>
        <end position="202"/>
    </location>
</feature>
<proteinExistence type="predicted"/>
<dbReference type="KEGG" id="nai:NECAME_03979"/>
<protein>
    <recommendedName>
        <fullName evidence="4">WH2 domain-containing protein</fullName>
    </recommendedName>
</protein>
<feature type="compositionally biased region" description="Polar residues" evidence="1">
    <location>
        <begin position="1"/>
        <end position="37"/>
    </location>
</feature>
<evidence type="ECO:0000313" key="3">
    <source>
        <dbReference type="Proteomes" id="UP000053676"/>
    </source>
</evidence>
<feature type="compositionally biased region" description="Polar residues" evidence="1">
    <location>
        <begin position="92"/>
        <end position="101"/>
    </location>
</feature>
<evidence type="ECO:0000313" key="2">
    <source>
        <dbReference type="EMBL" id="ETN74493.1"/>
    </source>
</evidence>
<dbReference type="PANTHER" id="PTHR47102:SF2">
    <property type="entry name" value="PROTEIN BNI1"/>
    <property type="match status" value="1"/>
</dbReference>
<name>W2SY76_NECAM</name>
<evidence type="ECO:0000256" key="1">
    <source>
        <dbReference type="SAM" id="MobiDB-lite"/>
    </source>
</evidence>
<dbReference type="AlphaFoldDB" id="W2SY76"/>
<reference evidence="3" key="1">
    <citation type="journal article" date="2014" name="Nat. Genet.">
        <title>Genome of the human hookworm Necator americanus.</title>
        <authorList>
            <person name="Tang Y.T."/>
            <person name="Gao X."/>
            <person name="Rosa B.A."/>
            <person name="Abubucker S."/>
            <person name="Hallsworth-Pepin K."/>
            <person name="Martin J."/>
            <person name="Tyagi R."/>
            <person name="Heizer E."/>
            <person name="Zhang X."/>
            <person name="Bhonagiri-Palsikar V."/>
            <person name="Minx P."/>
            <person name="Warren W.C."/>
            <person name="Wang Q."/>
            <person name="Zhan B."/>
            <person name="Hotez P.J."/>
            <person name="Sternberg P.W."/>
            <person name="Dougall A."/>
            <person name="Gaze S.T."/>
            <person name="Mulvenna J."/>
            <person name="Sotillo J."/>
            <person name="Ranganathan S."/>
            <person name="Rabelo E.M."/>
            <person name="Wilson R.K."/>
            <person name="Felgner P.L."/>
            <person name="Bethony J."/>
            <person name="Hawdon J.M."/>
            <person name="Gasser R.B."/>
            <person name="Loukas A."/>
            <person name="Mitreva M."/>
        </authorList>
    </citation>
    <scope>NUCLEOTIDE SEQUENCE [LARGE SCALE GENOMIC DNA]</scope>
</reference>
<accession>W2SY76</accession>
<dbReference type="PANTHER" id="PTHR47102">
    <property type="entry name" value="PROTEIN BNI1"/>
    <property type="match status" value="1"/>
</dbReference>
<organism evidence="2 3">
    <name type="scientific">Necator americanus</name>
    <name type="common">Human hookworm</name>
    <dbReference type="NCBI Taxonomy" id="51031"/>
    <lineage>
        <taxon>Eukaryota</taxon>
        <taxon>Metazoa</taxon>
        <taxon>Ecdysozoa</taxon>
        <taxon>Nematoda</taxon>
        <taxon>Chromadorea</taxon>
        <taxon>Rhabditida</taxon>
        <taxon>Rhabditina</taxon>
        <taxon>Rhabditomorpha</taxon>
        <taxon>Strongyloidea</taxon>
        <taxon>Ancylostomatidae</taxon>
        <taxon>Bunostominae</taxon>
        <taxon>Necator</taxon>
    </lineage>
</organism>
<feature type="region of interest" description="Disordered" evidence="1">
    <location>
        <begin position="82"/>
        <end position="111"/>
    </location>
</feature>
<evidence type="ECO:0008006" key="4">
    <source>
        <dbReference type="Google" id="ProtNLM"/>
    </source>
</evidence>
<dbReference type="OrthoDB" id="5877040at2759"/>
<dbReference type="STRING" id="51031.W2SY76"/>
<keyword evidence="3" id="KW-1185">Reference proteome</keyword>
<sequence>MVGTESPSTQMSQSNAQGGSESVSSHATVSNASTHSGSSDDDFSAHVKVKILPKRLGNRILETFVVVVMLGTFDYFRTSTGGFSGKRKESSAENLSFQMPSRHSRKLSCQKDDEDRYLLKRSHGANISSKTEKIPTHKPITEAWAERLAQLKKTDPNKFSSGAGTPKDKPKERDSDTRKKSILGSASTSIRKSSVGVSSTSENGLDLLDSIMNQQSEFLQTMRKSDDRNSPDIIIREVRKTELAEDAADITCLEKSQDLSAVAQEAYRRFEQTCAESSSIKNSPKSPQILPPPPPPPKPAPQQASSRKVPTVGVEVAHLLVPPPPPPPPPPSQPPCKDIPPPPPPRRPRISAVEQLPPPPPPPKRLKPVRPPASAKPAPAQQGGSIATEIKRF</sequence>
<feature type="compositionally biased region" description="Pro residues" evidence="1">
    <location>
        <begin position="321"/>
        <end position="345"/>
    </location>
</feature>
<feature type="region of interest" description="Disordered" evidence="1">
    <location>
        <begin position="120"/>
        <end position="139"/>
    </location>
</feature>
<dbReference type="InterPro" id="IPR051661">
    <property type="entry name" value="Actin_filament_regulator"/>
</dbReference>
<feature type="region of interest" description="Disordered" evidence="1">
    <location>
        <begin position="155"/>
        <end position="202"/>
    </location>
</feature>
<feature type="compositionally biased region" description="Pro residues" evidence="1">
    <location>
        <begin position="289"/>
        <end position="300"/>
    </location>
</feature>
<dbReference type="Proteomes" id="UP000053676">
    <property type="component" value="Unassembled WGS sequence"/>
</dbReference>